<dbReference type="Proteomes" id="UP001497516">
    <property type="component" value="Chromosome 7"/>
</dbReference>
<evidence type="ECO:0000313" key="3">
    <source>
        <dbReference type="EMBL" id="CAL1404791.1"/>
    </source>
</evidence>
<dbReference type="Pfam" id="PF13966">
    <property type="entry name" value="zf-RVT"/>
    <property type="match status" value="1"/>
</dbReference>
<keyword evidence="1" id="KW-0175">Coiled coil</keyword>
<dbReference type="GO" id="GO:0003676">
    <property type="term" value="F:nucleic acid binding"/>
    <property type="evidence" value="ECO:0007669"/>
    <property type="project" value="InterPro"/>
</dbReference>
<reference evidence="3 4" key="1">
    <citation type="submission" date="2024-04" db="EMBL/GenBank/DDBJ databases">
        <authorList>
            <person name="Fracassetti M."/>
        </authorList>
    </citation>
    <scope>NUCLEOTIDE SEQUENCE [LARGE SCALE GENOMIC DNA]</scope>
</reference>
<dbReference type="InterPro" id="IPR002156">
    <property type="entry name" value="RNaseH_domain"/>
</dbReference>
<evidence type="ECO:0000259" key="2">
    <source>
        <dbReference type="PROSITE" id="PS50878"/>
    </source>
</evidence>
<evidence type="ECO:0000256" key="1">
    <source>
        <dbReference type="SAM" id="Coils"/>
    </source>
</evidence>
<keyword evidence="4" id="KW-1185">Reference proteome</keyword>
<dbReference type="Pfam" id="PF13456">
    <property type="entry name" value="RVT_3"/>
    <property type="match status" value="1"/>
</dbReference>
<gene>
    <name evidence="3" type="ORF">LTRI10_LOCUS44612</name>
</gene>
<accession>A0AAV2G2N4</accession>
<dbReference type="GO" id="GO:0004523">
    <property type="term" value="F:RNA-DNA hybrid ribonuclease activity"/>
    <property type="evidence" value="ECO:0007669"/>
    <property type="project" value="InterPro"/>
</dbReference>
<dbReference type="PROSITE" id="PS50878">
    <property type="entry name" value="RT_POL"/>
    <property type="match status" value="1"/>
</dbReference>
<dbReference type="InterPro" id="IPR026960">
    <property type="entry name" value="RVT-Znf"/>
</dbReference>
<dbReference type="InterPro" id="IPR000477">
    <property type="entry name" value="RT_dom"/>
</dbReference>
<name>A0AAV2G2N4_9ROSI</name>
<organism evidence="3 4">
    <name type="scientific">Linum trigynum</name>
    <dbReference type="NCBI Taxonomy" id="586398"/>
    <lineage>
        <taxon>Eukaryota</taxon>
        <taxon>Viridiplantae</taxon>
        <taxon>Streptophyta</taxon>
        <taxon>Embryophyta</taxon>
        <taxon>Tracheophyta</taxon>
        <taxon>Spermatophyta</taxon>
        <taxon>Magnoliopsida</taxon>
        <taxon>eudicotyledons</taxon>
        <taxon>Gunneridae</taxon>
        <taxon>Pentapetalae</taxon>
        <taxon>rosids</taxon>
        <taxon>fabids</taxon>
        <taxon>Malpighiales</taxon>
        <taxon>Linaceae</taxon>
        <taxon>Linum</taxon>
    </lineage>
</organism>
<dbReference type="PANTHER" id="PTHR33116:SF86">
    <property type="entry name" value="REVERSE TRANSCRIPTASE DOMAIN-CONTAINING PROTEIN"/>
    <property type="match status" value="1"/>
</dbReference>
<dbReference type="Gene3D" id="3.60.10.10">
    <property type="entry name" value="Endonuclease/exonuclease/phosphatase"/>
    <property type="match status" value="1"/>
</dbReference>
<evidence type="ECO:0000313" key="4">
    <source>
        <dbReference type="Proteomes" id="UP001497516"/>
    </source>
</evidence>
<dbReference type="CDD" id="cd06222">
    <property type="entry name" value="RNase_H_like"/>
    <property type="match status" value="1"/>
</dbReference>
<dbReference type="Pfam" id="PF00078">
    <property type="entry name" value="RVT_1"/>
    <property type="match status" value="1"/>
</dbReference>
<dbReference type="SUPFAM" id="SSF56219">
    <property type="entry name" value="DNase I-like"/>
    <property type="match status" value="1"/>
</dbReference>
<dbReference type="InterPro" id="IPR036691">
    <property type="entry name" value="Endo/exonu/phosph_ase_sf"/>
</dbReference>
<dbReference type="PANTHER" id="PTHR33116">
    <property type="entry name" value="REVERSE TRANSCRIPTASE ZINC-BINDING DOMAIN-CONTAINING PROTEIN-RELATED-RELATED"/>
    <property type="match status" value="1"/>
</dbReference>
<dbReference type="CDD" id="cd01650">
    <property type="entry name" value="RT_nLTR_like"/>
    <property type="match status" value="1"/>
</dbReference>
<dbReference type="Gene3D" id="3.30.420.10">
    <property type="entry name" value="Ribonuclease H-like superfamily/Ribonuclease H"/>
    <property type="match status" value="1"/>
</dbReference>
<dbReference type="EMBL" id="OZ034820">
    <property type="protein sequence ID" value="CAL1404791.1"/>
    <property type="molecule type" value="Genomic_DNA"/>
</dbReference>
<dbReference type="InterPro" id="IPR043502">
    <property type="entry name" value="DNA/RNA_pol_sf"/>
</dbReference>
<sequence>METKQTEDENEKTQHELGFANGSRWATDTAGGGRAGGLSIWWTSEVSLTAMDLTANYLDMRVNDQSGDIWRFTGVYGWPEHKDKEKTNDLIKELAKTWAGPWLMGGDLNQVKEVNEKSGGKRVADGEMSRFASSLTEAGLNDLGYCGYPFTWENRRGEGAYIEERLDRFLGNDLWKERFIEGWVKHLDSTRSDHRPILCYTEGEDEAEPRWGWSFRFDPFWEKQDDCAEIVEDGWHNSPQANILEKLNTCQAKLDDWSKERFPNFNRQRKKIMRATRSLERMPKTEAVLQQLRQLRNELEELEDNEEQYWQQRSRADWLKDGDKNTNFFHKKASARRRRNMLRKLRDEEGRLYTGSEALFKCLTDYFMSLFTAGEAPAVTPVVDSIKCSVSAEDNEELMRPFDREEVVAALKQMGKRKAPGADGFSVFFFRRYWHIVGDEVTETVLGILAGGEIPEGLNHTLIALIPKVKQPATPKDFRPISLCNVIYKLVAKTAANRLKKLLDKVISPEQSAFVPGRFITDNVIAAFECFHSMKLKKEGRRGWFAAKIDMAKVYDRVEWHFLERVMRKMGFAEGWIQFIMKCVCSVSYSVLVNGHRSEKFLPGRGLRQGDPLSPYLFLLCAEGLSAYTAKAADEKRISGMQPGRGGMIISHLFFADDSVFFGRATVEESLCLKRILQDYAAESGQLINFQKSEISFSKNIKPHRKLEIGGVLNMKTVDKLDKYLGLATEAGRSKKELFEGIMDRLRKKLKGWKERTMSTAARETLIKSVAQSQLTYPMSVFRIPEGVVDEAHKLINNFWWGQRGTERKAHWVKREDLETPKENGGMGFRNLRGFNTTLLAKQLWNLHQRPGSLVAQIMRTKYHKHSSVLEAEVGYRPSFIWRSLLSAQDFLNRGMRWRIGNGDSVRIWGDRWVPAAPEGFIVSAPCGLPADARVRELIDPDTGKWDSTLLAACLNKEMEEAVHNIPLRDISEQDIQIWASSRNGEYVVKDAYRSWVEQENENHGRTVPVAAHVWKKIWQLNVPPKVRHFLWRFAKDALPTGVKVSSHSPRWSDRCPFCDQLETQAHTFGDCEWGRRIWRTSPTAVCFEKRVGEDCLAWLEAVIDGVEYSLLESWSVLLYYIWKERNAHLFNGFKMNELEIATSAARLLADYQQRQEKEIHLQAETTQKIWRAPPLGRIKINSDAGILPGGGAGLGAVARDSAGRFLFVVAKKIKGIWDPEDAEALAMELGVQMAVQLNLTNPILETDCLNLVADISQAERIRTEEGVVCRNIRRLLVQLGESSWQYAPREANVVAHIMAHVETIWNERSVWVDSPPIILLDQLELDNVTFPAD</sequence>
<dbReference type="InterPro" id="IPR044730">
    <property type="entry name" value="RNase_H-like_dom_plant"/>
</dbReference>
<proteinExistence type="predicted"/>
<feature type="domain" description="Reverse transcriptase" evidence="2">
    <location>
        <begin position="447"/>
        <end position="729"/>
    </location>
</feature>
<dbReference type="InterPro" id="IPR036397">
    <property type="entry name" value="RNaseH_sf"/>
</dbReference>
<protein>
    <recommendedName>
        <fullName evidence="2">Reverse transcriptase domain-containing protein</fullName>
    </recommendedName>
</protein>
<dbReference type="SUPFAM" id="SSF56672">
    <property type="entry name" value="DNA/RNA polymerases"/>
    <property type="match status" value="1"/>
</dbReference>
<feature type="coiled-coil region" evidence="1">
    <location>
        <begin position="282"/>
        <end position="312"/>
    </location>
</feature>